<feature type="domain" description="4Fe-4S ferredoxin-type" evidence="8">
    <location>
        <begin position="217"/>
        <end position="239"/>
    </location>
</feature>
<evidence type="ECO:0000256" key="1">
    <source>
        <dbReference type="ARBA" id="ARBA00001966"/>
    </source>
</evidence>
<dbReference type="Proteomes" id="UP001486565">
    <property type="component" value="Chromosome"/>
</dbReference>
<dbReference type="PANTHER" id="PTHR24960:SF79">
    <property type="entry name" value="PHOTOSYSTEM I IRON-SULFUR CENTER"/>
    <property type="match status" value="1"/>
</dbReference>
<feature type="domain" description="4Fe-4S ferredoxin-type" evidence="8">
    <location>
        <begin position="182"/>
        <end position="211"/>
    </location>
</feature>
<dbReference type="SUPFAM" id="SSF54862">
    <property type="entry name" value="4Fe-4S ferredoxins"/>
    <property type="match status" value="1"/>
</dbReference>
<dbReference type="SUPFAM" id="SSF52218">
    <property type="entry name" value="Flavoproteins"/>
    <property type="match status" value="1"/>
</dbReference>
<evidence type="ECO:0000256" key="6">
    <source>
        <dbReference type="ARBA" id="ARBA00023004"/>
    </source>
</evidence>
<dbReference type="InterPro" id="IPR047964">
    <property type="entry name" value="EFR1-like"/>
</dbReference>
<name>A0ABZ2Y2U9_9FIRM</name>
<proteinExistence type="predicted"/>
<dbReference type="InterPro" id="IPR017896">
    <property type="entry name" value="4Fe4S_Fe-S-bd"/>
</dbReference>
<dbReference type="InterPro" id="IPR050157">
    <property type="entry name" value="PSI_iron-sulfur_center"/>
</dbReference>
<dbReference type="PROSITE" id="PS51379">
    <property type="entry name" value="4FE4S_FER_2"/>
    <property type="match status" value="2"/>
</dbReference>
<keyword evidence="5" id="KW-0479">Metal-binding</keyword>
<evidence type="ECO:0000256" key="3">
    <source>
        <dbReference type="ARBA" id="ARBA00013529"/>
    </source>
</evidence>
<dbReference type="Gene3D" id="3.40.50.360">
    <property type="match status" value="1"/>
</dbReference>
<dbReference type="Pfam" id="PF13237">
    <property type="entry name" value="Fer4_10"/>
    <property type="match status" value="1"/>
</dbReference>
<reference evidence="9 10" key="1">
    <citation type="submission" date="2023-03" db="EMBL/GenBank/DDBJ databases">
        <title>Novel Species.</title>
        <authorList>
            <person name="Ma S."/>
        </authorList>
    </citation>
    <scope>NUCLEOTIDE SEQUENCE [LARGE SCALE GENOMIC DNA]</scope>
    <source>
        <strain evidence="9 10">LIND6LT2</strain>
    </source>
</reference>
<dbReference type="Gene3D" id="3.30.70.20">
    <property type="match status" value="1"/>
</dbReference>
<keyword evidence="7" id="KW-0411">Iron-sulfur</keyword>
<dbReference type="PANTHER" id="PTHR24960">
    <property type="entry name" value="PHOTOSYSTEM I IRON-SULFUR CENTER-RELATED"/>
    <property type="match status" value="1"/>
</dbReference>
<gene>
    <name evidence="9" type="ORF">QBE51_12820</name>
</gene>
<dbReference type="InterPro" id="IPR001226">
    <property type="entry name" value="Flavodoxin_CS"/>
</dbReference>
<keyword evidence="10" id="KW-1185">Reference proteome</keyword>
<dbReference type="InterPro" id="IPR017900">
    <property type="entry name" value="4Fe4S_Fe_S_CS"/>
</dbReference>
<evidence type="ECO:0000259" key="8">
    <source>
        <dbReference type="PROSITE" id="PS51379"/>
    </source>
</evidence>
<dbReference type="RefSeq" id="WP_341876638.1">
    <property type="nucleotide sequence ID" value="NZ_CP121687.1"/>
</dbReference>
<dbReference type="NCBIfam" id="NF038196">
    <property type="entry name" value="ferrodoxin_EFR1"/>
    <property type="match status" value="1"/>
</dbReference>
<evidence type="ECO:0000256" key="7">
    <source>
        <dbReference type="ARBA" id="ARBA00023014"/>
    </source>
</evidence>
<evidence type="ECO:0000313" key="9">
    <source>
        <dbReference type="EMBL" id="WZL69652.1"/>
    </source>
</evidence>
<evidence type="ECO:0000256" key="2">
    <source>
        <dbReference type="ARBA" id="ARBA00003532"/>
    </source>
</evidence>
<accession>A0ABZ2Y2U9</accession>
<dbReference type="PROSITE" id="PS00198">
    <property type="entry name" value="4FE4S_FER_1"/>
    <property type="match status" value="2"/>
</dbReference>
<organism evidence="9 10">
    <name type="scientific">Defluviitalea saccharophila</name>
    <dbReference type="NCBI Taxonomy" id="879970"/>
    <lineage>
        <taxon>Bacteria</taxon>
        <taxon>Bacillati</taxon>
        <taxon>Bacillota</taxon>
        <taxon>Clostridia</taxon>
        <taxon>Lachnospirales</taxon>
        <taxon>Defluviitaleaceae</taxon>
        <taxon>Defluviitalea</taxon>
    </lineage>
</organism>
<sequence length="259" mass="29698">MVLYFSGTGNTEYIAKLIADGLGDECVDLFDRIRTNDKSPLYSEKTYVICAPIYVCEMPLFLMKYLRSITFNGNNKVYFVFTSGGYCGSAKVQAKLFSRRKNLKCLGCVEFVMPRNYVANNKYAMDDEEVIYSKISESTKKVKQVVEAIKNENRLKTRHVWLFETLIIAPFAPVWTKYKLVAKDFYTTDECVGCRICEKVCPLNNIEVVDKRPEWGESCTHCMACIAKCPKKAIEYGNVTQGKTRYLLKDYVHTKIANQ</sequence>
<keyword evidence="6" id="KW-0408">Iron</keyword>
<comment type="function">
    <text evidence="2">Ferredoxins are iron-sulfur proteins that transfer electrons in a wide variety of metabolic reactions.</text>
</comment>
<dbReference type="PROSITE" id="PS00201">
    <property type="entry name" value="FLAVODOXIN"/>
    <property type="match status" value="1"/>
</dbReference>
<evidence type="ECO:0000256" key="4">
    <source>
        <dbReference type="ARBA" id="ARBA00022485"/>
    </source>
</evidence>
<dbReference type="InterPro" id="IPR029039">
    <property type="entry name" value="Flavoprotein-like_sf"/>
</dbReference>
<comment type="cofactor">
    <cofactor evidence="1">
        <name>[4Fe-4S] cluster</name>
        <dbReference type="ChEBI" id="CHEBI:49883"/>
    </cofactor>
</comment>
<evidence type="ECO:0000313" key="10">
    <source>
        <dbReference type="Proteomes" id="UP001486565"/>
    </source>
</evidence>
<dbReference type="EMBL" id="CP121687">
    <property type="protein sequence ID" value="WZL69652.1"/>
    <property type="molecule type" value="Genomic_DNA"/>
</dbReference>
<protein>
    <recommendedName>
        <fullName evidence="3">Ferredoxin</fullName>
    </recommendedName>
</protein>
<keyword evidence="4" id="KW-0004">4Fe-4S</keyword>
<evidence type="ECO:0000256" key="5">
    <source>
        <dbReference type="ARBA" id="ARBA00022723"/>
    </source>
</evidence>